<keyword evidence="3" id="KW-1185">Reference proteome</keyword>
<protein>
    <recommendedName>
        <fullName evidence="1">G domain-containing protein</fullName>
    </recommendedName>
</protein>
<feature type="domain" description="G" evidence="1">
    <location>
        <begin position="1"/>
        <end position="88"/>
    </location>
</feature>
<dbReference type="Pfam" id="PF01926">
    <property type="entry name" value="MMR_HSR1"/>
    <property type="match status" value="1"/>
</dbReference>
<dbReference type="Proteomes" id="UP000298030">
    <property type="component" value="Unassembled WGS sequence"/>
</dbReference>
<evidence type="ECO:0000313" key="2">
    <source>
        <dbReference type="EMBL" id="TEB22470.1"/>
    </source>
</evidence>
<proteinExistence type="predicted"/>
<name>A0A4Y7SKT1_COPMI</name>
<dbReference type="CDD" id="cd00882">
    <property type="entry name" value="Ras_like_GTPase"/>
    <property type="match status" value="1"/>
</dbReference>
<dbReference type="AlphaFoldDB" id="A0A4Y7SKT1"/>
<dbReference type="SUPFAM" id="SSF52540">
    <property type="entry name" value="P-loop containing nucleoside triphosphate hydrolases"/>
    <property type="match status" value="1"/>
</dbReference>
<reference evidence="2 3" key="1">
    <citation type="journal article" date="2019" name="Nat. Ecol. Evol.">
        <title>Megaphylogeny resolves global patterns of mushroom evolution.</title>
        <authorList>
            <person name="Varga T."/>
            <person name="Krizsan K."/>
            <person name="Foldi C."/>
            <person name="Dima B."/>
            <person name="Sanchez-Garcia M."/>
            <person name="Sanchez-Ramirez S."/>
            <person name="Szollosi G.J."/>
            <person name="Szarkandi J.G."/>
            <person name="Papp V."/>
            <person name="Albert L."/>
            <person name="Andreopoulos W."/>
            <person name="Angelini C."/>
            <person name="Antonin V."/>
            <person name="Barry K.W."/>
            <person name="Bougher N.L."/>
            <person name="Buchanan P."/>
            <person name="Buyck B."/>
            <person name="Bense V."/>
            <person name="Catcheside P."/>
            <person name="Chovatia M."/>
            <person name="Cooper J."/>
            <person name="Damon W."/>
            <person name="Desjardin D."/>
            <person name="Finy P."/>
            <person name="Geml J."/>
            <person name="Haridas S."/>
            <person name="Hughes K."/>
            <person name="Justo A."/>
            <person name="Karasinski D."/>
            <person name="Kautmanova I."/>
            <person name="Kiss B."/>
            <person name="Kocsube S."/>
            <person name="Kotiranta H."/>
            <person name="LaButti K.M."/>
            <person name="Lechner B.E."/>
            <person name="Liimatainen K."/>
            <person name="Lipzen A."/>
            <person name="Lukacs Z."/>
            <person name="Mihaltcheva S."/>
            <person name="Morgado L.N."/>
            <person name="Niskanen T."/>
            <person name="Noordeloos M.E."/>
            <person name="Ohm R.A."/>
            <person name="Ortiz-Santana B."/>
            <person name="Ovrebo C."/>
            <person name="Racz N."/>
            <person name="Riley R."/>
            <person name="Savchenko A."/>
            <person name="Shiryaev A."/>
            <person name="Soop K."/>
            <person name="Spirin V."/>
            <person name="Szebenyi C."/>
            <person name="Tomsovsky M."/>
            <person name="Tulloss R.E."/>
            <person name="Uehling J."/>
            <person name="Grigoriev I.V."/>
            <person name="Vagvolgyi C."/>
            <person name="Papp T."/>
            <person name="Martin F.M."/>
            <person name="Miettinen O."/>
            <person name="Hibbett D.S."/>
            <person name="Nagy L.G."/>
        </authorList>
    </citation>
    <scope>NUCLEOTIDE SEQUENCE [LARGE SCALE GENOMIC DNA]</scope>
    <source>
        <strain evidence="2 3">FP101781</strain>
    </source>
</reference>
<dbReference type="STRING" id="71717.A0A4Y7SKT1"/>
<comment type="caution">
    <text evidence="2">The sequence shown here is derived from an EMBL/GenBank/DDBJ whole genome shotgun (WGS) entry which is preliminary data.</text>
</comment>
<accession>A0A4Y7SKT1</accession>
<sequence>MGPSGAGKTSFINLASDSHLPVSSGLGSCTSDISISEPFVVEGQRVRLIDTPGFDDSYKSEGGVLTIVADFLAKEQGRRIRSILYLHRISDVRMTAAAKKNLQMFQRMVGASAFPNIIFVTTRWNEVNGLVAESRESELRSKAAYFKPMVEAGAQTMRYMRTPECTRTILRQALECSPVELAIQRQMVIEDKLIAED</sequence>
<dbReference type="InterPro" id="IPR027417">
    <property type="entry name" value="P-loop_NTPase"/>
</dbReference>
<gene>
    <name evidence="2" type="ORF">FA13DRAFT_1757292</name>
</gene>
<dbReference type="EMBL" id="QPFP01000091">
    <property type="protein sequence ID" value="TEB22470.1"/>
    <property type="molecule type" value="Genomic_DNA"/>
</dbReference>
<dbReference type="GO" id="GO:0005525">
    <property type="term" value="F:GTP binding"/>
    <property type="evidence" value="ECO:0007669"/>
    <property type="project" value="InterPro"/>
</dbReference>
<evidence type="ECO:0000313" key="3">
    <source>
        <dbReference type="Proteomes" id="UP000298030"/>
    </source>
</evidence>
<organism evidence="2 3">
    <name type="scientific">Coprinellus micaceus</name>
    <name type="common">Glistening ink-cap mushroom</name>
    <name type="synonym">Coprinus micaceus</name>
    <dbReference type="NCBI Taxonomy" id="71717"/>
    <lineage>
        <taxon>Eukaryota</taxon>
        <taxon>Fungi</taxon>
        <taxon>Dikarya</taxon>
        <taxon>Basidiomycota</taxon>
        <taxon>Agaricomycotina</taxon>
        <taxon>Agaricomycetes</taxon>
        <taxon>Agaricomycetidae</taxon>
        <taxon>Agaricales</taxon>
        <taxon>Agaricineae</taxon>
        <taxon>Psathyrellaceae</taxon>
        <taxon>Coprinellus</taxon>
    </lineage>
</organism>
<dbReference type="InterPro" id="IPR006073">
    <property type="entry name" value="GTP-bd"/>
</dbReference>
<dbReference type="Gene3D" id="3.40.50.300">
    <property type="entry name" value="P-loop containing nucleotide triphosphate hydrolases"/>
    <property type="match status" value="1"/>
</dbReference>
<dbReference type="OrthoDB" id="8954335at2759"/>
<evidence type="ECO:0000259" key="1">
    <source>
        <dbReference type="Pfam" id="PF01926"/>
    </source>
</evidence>